<evidence type="ECO:0000256" key="5">
    <source>
        <dbReference type="SAM" id="MobiDB-lite"/>
    </source>
</evidence>
<gene>
    <name evidence="7" type="primary">PTF1A</name>
    <name evidence="7" type="ORF">BLAG_LOCUS3404</name>
</gene>
<keyword evidence="8" id="KW-1185">Reference proteome</keyword>
<evidence type="ECO:0000313" key="7">
    <source>
        <dbReference type="EMBL" id="CAH1239013.1"/>
    </source>
</evidence>
<evidence type="ECO:0000256" key="1">
    <source>
        <dbReference type="ARBA" id="ARBA00023015"/>
    </source>
</evidence>
<dbReference type="AlphaFoldDB" id="A0A8J9YNP2"/>
<proteinExistence type="predicted"/>
<dbReference type="CDD" id="cd11417">
    <property type="entry name" value="bHLH_TS_PTF1A"/>
    <property type="match status" value="1"/>
</dbReference>
<keyword evidence="3" id="KW-0804">Transcription</keyword>
<dbReference type="SUPFAM" id="SSF47459">
    <property type="entry name" value="HLH, helix-loop-helix DNA-binding domain"/>
    <property type="match status" value="1"/>
</dbReference>
<feature type="compositionally biased region" description="Low complexity" evidence="5">
    <location>
        <begin position="118"/>
        <end position="129"/>
    </location>
</feature>
<organism evidence="7 8">
    <name type="scientific">Branchiostoma lanceolatum</name>
    <name type="common">Common lancelet</name>
    <name type="synonym">Amphioxus lanceolatum</name>
    <dbReference type="NCBI Taxonomy" id="7740"/>
    <lineage>
        <taxon>Eukaryota</taxon>
        <taxon>Metazoa</taxon>
        <taxon>Chordata</taxon>
        <taxon>Cephalochordata</taxon>
        <taxon>Leptocardii</taxon>
        <taxon>Amphioxiformes</taxon>
        <taxon>Branchiostomatidae</taxon>
        <taxon>Branchiostoma</taxon>
    </lineage>
</organism>
<dbReference type="GO" id="GO:0000981">
    <property type="term" value="F:DNA-binding transcription factor activity, RNA polymerase II-specific"/>
    <property type="evidence" value="ECO:0007669"/>
    <property type="project" value="TreeGrafter"/>
</dbReference>
<feature type="domain" description="BHLH" evidence="6">
    <location>
        <begin position="123"/>
        <end position="175"/>
    </location>
</feature>
<feature type="compositionally biased region" description="Polar residues" evidence="5">
    <location>
        <begin position="256"/>
        <end position="267"/>
    </location>
</feature>
<keyword evidence="2" id="KW-0238">DNA-binding</keyword>
<accession>A0A8J9YNP2</accession>
<dbReference type="Gene3D" id="4.10.280.10">
    <property type="entry name" value="Helix-loop-helix DNA-binding domain"/>
    <property type="match status" value="1"/>
</dbReference>
<feature type="region of interest" description="Disordered" evidence="5">
    <location>
        <begin position="229"/>
        <end position="267"/>
    </location>
</feature>
<dbReference type="EMBL" id="OV696695">
    <property type="protein sequence ID" value="CAH1239013.1"/>
    <property type="molecule type" value="Genomic_DNA"/>
</dbReference>
<dbReference type="Pfam" id="PF00010">
    <property type="entry name" value="HLH"/>
    <property type="match status" value="1"/>
</dbReference>
<dbReference type="OrthoDB" id="10048995at2759"/>
<evidence type="ECO:0000256" key="3">
    <source>
        <dbReference type="ARBA" id="ARBA00023163"/>
    </source>
</evidence>
<evidence type="ECO:0000256" key="2">
    <source>
        <dbReference type="ARBA" id="ARBA00023125"/>
    </source>
</evidence>
<dbReference type="PANTHER" id="PTHR23349">
    <property type="entry name" value="BASIC HELIX-LOOP-HELIX TRANSCRIPTION FACTOR, TWIST"/>
    <property type="match status" value="1"/>
</dbReference>
<dbReference type="PROSITE" id="PS50888">
    <property type="entry name" value="BHLH"/>
    <property type="match status" value="1"/>
</dbReference>
<dbReference type="GO" id="GO:0000977">
    <property type="term" value="F:RNA polymerase II transcription regulatory region sequence-specific DNA binding"/>
    <property type="evidence" value="ECO:0007669"/>
    <property type="project" value="TreeGrafter"/>
</dbReference>
<feature type="region of interest" description="Disordered" evidence="5">
    <location>
        <begin position="86"/>
        <end position="135"/>
    </location>
</feature>
<sequence length="267" mass="29428">MDVRILVCDWSMSCSYTCHGFGLNPTRGRSGLKGPLAAGVNSRDGAMSTLRQDVTLDDMSSVGSDVDVEHFFDDFASSPSSYDNLDGVFDQDDLTDDSHSPDGSTSPGVRRRRKKRSAVQQQAQRQAANLRERRRMQSINDAFDGLRQRIPTLPYEKRLSKVDTLRLAIGYINFLSDLLNSDVELNGEVIPNHPQPKKVVICHRGTGIPTPGDLEYGLPPLAGHSLSWTDEKKPASSGSTLYAKVWTPEDPRSSRSKTTGYENVTPA</sequence>
<name>A0A8J9YNP2_BRALA</name>
<protein>
    <submittedName>
        <fullName evidence="7">PTF1A protein</fullName>
    </submittedName>
</protein>
<dbReference type="InterPro" id="IPR050283">
    <property type="entry name" value="E-box_TF_Regulators"/>
</dbReference>
<keyword evidence="4" id="KW-0539">Nucleus</keyword>
<evidence type="ECO:0000259" key="6">
    <source>
        <dbReference type="PROSITE" id="PS50888"/>
    </source>
</evidence>
<evidence type="ECO:0000313" key="8">
    <source>
        <dbReference type="Proteomes" id="UP000838412"/>
    </source>
</evidence>
<dbReference type="SMART" id="SM00353">
    <property type="entry name" value="HLH"/>
    <property type="match status" value="1"/>
</dbReference>
<dbReference type="Proteomes" id="UP000838412">
    <property type="component" value="Chromosome 10"/>
</dbReference>
<dbReference type="FunFam" id="4.10.280.10:FF:000035">
    <property type="entry name" value="Pancreas-specific transcription factor 1a"/>
    <property type="match status" value="1"/>
</dbReference>
<dbReference type="GO" id="GO:0032502">
    <property type="term" value="P:developmental process"/>
    <property type="evidence" value="ECO:0007669"/>
    <property type="project" value="TreeGrafter"/>
</dbReference>
<evidence type="ECO:0000256" key="4">
    <source>
        <dbReference type="ARBA" id="ARBA00023242"/>
    </source>
</evidence>
<reference evidence="7" key="1">
    <citation type="submission" date="2022-01" db="EMBL/GenBank/DDBJ databases">
        <authorList>
            <person name="Braso-Vives M."/>
        </authorList>
    </citation>
    <scope>NUCLEOTIDE SEQUENCE</scope>
</reference>
<keyword evidence="1" id="KW-0805">Transcription regulation</keyword>
<dbReference type="InterPro" id="IPR036638">
    <property type="entry name" value="HLH_DNA-bd_sf"/>
</dbReference>
<dbReference type="GO" id="GO:0046983">
    <property type="term" value="F:protein dimerization activity"/>
    <property type="evidence" value="ECO:0007669"/>
    <property type="project" value="InterPro"/>
</dbReference>
<dbReference type="InterPro" id="IPR011598">
    <property type="entry name" value="bHLH_dom"/>
</dbReference>
<dbReference type="PANTHER" id="PTHR23349:SF112">
    <property type="entry name" value="48 RELATED 1, ISOFORM B"/>
    <property type="match status" value="1"/>
</dbReference>